<dbReference type="AlphaFoldDB" id="A0A1M6UF23"/>
<dbReference type="Proteomes" id="UP000184474">
    <property type="component" value="Unassembled WGS sequence"/>
</dbReference>
<dbReference type="Pfam" id="PF18565">
    <property type="entry name" value="Glyco_hydro2_C5"/>
    <property type="match status" value="1"/>
</dbReference>
<feature type="domain" description="DUF4982" evidence="8">
    <location>
        <begin position="590"/>
        <end position="651"/>
    </location>
</feature>
<dbReference type="STRING" id="156994.SAMN04488028_10793"/>
<evidence type="ECO:0000256" key="3">
    <source>
        <dbReference type="ARBA" id="ARBA00023295"/>
    </source>
</evidence>
<dbReference type="PROSITE" id="PS00719">
    <property type="entry name" value="GLYCOSYL_HYDROL_F2_1"/>
    <property type="match status" value="1"/>
</dbReference>
<gene>
    <name evidence="10" type="ORF">SAMN04488028_10793</name>
</gene>
<evidence type="ECO:0000259" key="7">
    <source>
        <dbReference type="Pfam" id="PF02837"/>
    </source>
</evidence>
<dbReference type="PRINTS" id="PR00132">
    <property type="entry name" value="GLHYDRLASE2"/>
</dbReference>
<dbReference type="Gene3D" id="3.20.20.80">
    <property type="entry name" value="Glycosidases"/>
    <property type="match status" value="1"/>
</dbReference>
<reference evidence="11" key="1">
    <citation type="submission" date="2016-11" db="EMBL/GenBank/DDBJ databases">
        <authorList>
            <person name="Varghese N."/>
            <person name="Submissions S."/>
        </authorList>
    </citation>
    <scope>NUCLEOTIDE SEQUENCE [LARGE SCALE GENOMIC DNA]</scope>
    <source>
        <strain evidence="11">DSM 26134</strain>
    </source>
</reference>
<evidence type="ECO:0000256" key="4">
    <source>
        <dbReference type="RuleBase" id="RU361154"/>
    </source>
</evidence>
<keyword evidence="11" id="KW-1185">Reference proteome</keyword>
<accession>A0A1M6UF23</accession>
<dbReference type="InterPro" id="IPR040605">
    <property type="entry name" value="Glyco_hydro2_dom5"/>
</dbReference>
<dbReference type="InterPro" id="IPR008979">
    <property type="entry name" value="Galactose-bd-like_sf"/>
</dbReference>
<comment type="similarity">
    <text evidence="1 4">Belongs to the glycosyl hydrolase 2 family.</text>
</comment>
<dbReference type="Pfam" id="PF02836">
    <property type="entry name" value="Glyco_hydro_2_C"/>
    <property type="match status" value="1"/>
</dbReference>
<dbReference type="Gene3D" id="2.60.120.260">
    <property type="entry name" value="Galactose-binding domain-like"/>
    <property type="match status" value="1"/>
</dbReference>
<feature type="domain" description="Glycoside hydrolase family 2 immunoglobulin-like beta-sandwich" evidence="5">
    <location>
        <begin position="218"/>
        <end position="323"/>
    </location>
</feature>
<dbReference type="InterPro" id="IPR013783">
    <property type="entry name" value="Ig-like_fold"/>
</dbReference>
<dbReference type="GO" id="GO:0005975">
    <property type="term" value="P:carbohydrate metabolic process"/>
    <property type="evidence" value="ECO:0007669"/>
    <property type="project" value="InterPro"/>
</dbReference>
<dbReference type="Pfam" id="PF02837">
    <property type="entry name" value="Glyco_hydro_2_N"/>
    <property type="match status" value="1"/>
</dbReference>
<evidence type="ECO:0000256" key="2">
    <source>
        <dbReference type="ARBA" id="ARBA00022801"/>
    </source>
</evidence>
<evidence type="ECO:0000313" key="10">
    <source>
        <dbReference type="EMBL" id="SHK67796.1"/>
    </source>
</evidence>
<protein>
    <submittedName>
        <fullName evidence="10">Beta-galactosidase</fullName>
    </submittedName>
</protein>
<dbReference type="InterPro" id="IPR023230">
    <property type="entry name" value="Glyco_hydro_2_CS"/>
</dbReference>
<dbReference type="EMBL" id="FRAA01000007">
    <property type="protein sequence ID" value="SHK67796.1"/>
    <property type="molecule type" value="Genomic_DNA"/>
</dbReference>
<dbReference type="Pfam" id="PF00703">
    <property type="entry name" value="Glyco_hydro_2"/>
    <property type="match status" value="1"/>
</dbReference>
<dbReference type="SUPFAM" id="SSF51445">
    <property type="entry name" value="(Trans)glycosidases"/>
    <property type="match status" value="1"/>
</dbReference>
<dbReference type="GO" id="GO:0004553">
    <property type="term" value="F:hydrolase activity, hydrolyzing O-glycosyl compounds"/>
    <property type="evidence" value="ECO:0007669"/>
    <property type="project" value="InterPro"/>
</dbReference>
<name>A0A1M6UF23_REIAG</name>
<dbReference type="SUPFAM" id="SSF49373">
    <property type="entry name" value="Invasin/intimin cell-adhesion fragments"/>
    <property type="match status" value="1"/>
</dbReference>
<dbReference type="Pfam" id="PF16355">
    <property type="entry name" value="DUF4982"/>
    <property type="match status" value="1"/>
</dbReference>
<dbReference type="RefSeq" id="WP_245816863.1">
    <property type="nucleotide sequence ID" value="NZ_FRAA01000007.1"/>
</dbReference>
<dbReference type="InterPro" id="IPR017853">
    <property type="entry name" value="GH"/>
</dbReference>
<sequence>MKKSMIHSSKNYFLWLMVLTMTFGVSAQDLPFGFPETERTKVNINQDWKFHLGDPDADFYAKDLDDSDWESVNVPHTLKLTSLTLDGLKDEKTQLVFHREVGWYRREIEVPVGDQKVFLEFEGVHQVADLWVNGQHVGEHAVGGYTPFHFDITDYVDKGQVNQVTVLADNRRNELVPPDPGPFDYVKFSGLYRDVYLVQTDPVHVTFNWESLRSGVYITTPTIDPVNKNATIDIKTAVRNESSDAQSVQLITRVIDEEGLVVMKLQETKELASGVEYQFDQIGSLEDNVTLWDIDNPYLYRVNSVILVDGKTVDYVENKIGLRKFELDPVRGFVLNGEPIELLGFNRHQQYPYIGDAVPNALHYKDMLQFKEYGFNIMRTAHYPQDDEILKACDELGILVYEEAPSWISISTEEGWWQNFDQAARDMVRNHRNHPSVVMWGGGINHRGYVPRVHNTIKQEDPERLTASQGARWTGWQASGLTDINANMLYGPFIWDRSEPIFAMEGRRGPAAVAPYKKDLGMTGLIAWTAHAYYTFHPAHDKADDPKDRTRSGAMTIFRYARPETEWYKAELKDEPFLYIHEDWVEGTDEVTVYSNADEVELLLNGQSIGRSQASTDTIYDGLDDAPFHFREIDYQSGELTAKAYFADGSEMKTVKKTPESPKAIRLRVDTVGREFTADGSDILMVYAAVVDKNGTVVEGTDDLITFSVKGDATVIGDDAGINANPMFTEYGVAPGLIKAGTTTGKITIYAKAKGLKSAKATVILVPNQTDEIAKNAEAIYDYDSERVDMGAPDQLVQFGWNYWYGEDNTSSTYAFKTFGEATVEVATASNDGVIRWLGEMNVVGKYGYAYGDGVMGIDDQGINLTFDGLPAGVYRLKTWHHAPRSNSDSMDPNKEKLKSLTIHKLPYEKEIVVDSDALIGSELKATVTEGKSMQFDEPGTAVVVFESDGASKITINYNGKGNKGVWLNALELSEWKK</sequence>
<proteinExistence type="inferred from homology"/>
<dbReference type="InterPro" id="IPR036156">
    <property type="entry name" value="Beta-gal/glucu_dom_sf"/>
</dbReference>
<dbReference type="InterPro" id="IPR006101">
    <property type="entry name" value="Glyco_hydro_2"/>
</dbReference>
<dbReference type="InterPro" id="IPR006103">
    <property type="entry name" value="Glyco_hydro_2_cat"/>
</dbReference>
<dbReference type="PANTHER" id="PTHR42732:SF1">
    <property type="entry name" value="BETA-MANNOSIDASE"/>
    <property type="match status" value="1"/>
</dbReference>
<dbReference type="PANTHER" id="PTHR42732">
    <property type="entry name" value="BETA-GALACTOSIDASE"/>
    <property type="match status" value="1"/>
</dbReference>
<evidence type="ECO:0000259" key="9">
    <source>
        <dbReference type="Pfam" id="PF18565"/>
    </source>
</evidence>
<dbReference type="InterPro" id="IPR006104">
    <property type="entry name" value="Glyco_hydro_2_N"/>
</dbReference>
<dbReference type="InterPro" id="IPR008964">
    <property type="entry name" value="Invasin/intimin_cell_adhesion"/>
</dbReference>
<evidence type="ECO:0000313" key="11">
    <source>
        <dbReference type="Proteomes" id="UP000184474"/>
    </source>
</evidence>
<evidence type="ECO:0000259" key="6">
    <source>
        <dbReference type="Pfam" id="PF02836"/>
    </source>
</evidence>
<dbReference type="InterPro" id="IPR006102">
    <property type="entry name" value="Ig-like_GH2"/>
</dbReference>
<dbReference type="SUPFAM" id="SSF49785">
    <property type="entry name" value="Galactose-binding domain-like"/>
    <property type="match status" value="1"/>
</dbReference>
<evidence type="ECO:0000259" key="5">
    <source>
        <dbReference type="Pfam" id="PF00703"/>
    </source>
</evidence>
<feature type="domain" description="Glycosyl hydrolases family 2 sugar binding" evidence="7">
    <location>
        <begin position="100"/>
        <end position="200"/>
    </location>
</feature>
<evidence type="ECO:0000259" key="8">
    <source>
        <dbReference type="Pfam" id="PF16355"/>
    </source>
</evidence>
<feature type="domain" description="Glycoside hydrolase family 2 catalytic" evidence="6">
    <location>
        <begin position="333"/>
        <end position="487"/>
    </location>
</feature>
<keyword evidence="3 4" id="KW-0326">Glycosidase</keyword>
<keyword evidence="2 4" id="KW-0378">Hydrolase</keyword>
<evidence type="ECO:0000256" key="1">
    <source>
        <dbReference type="ARBA" id="ARBA00007401"/>
    </source>
</evidence>
<dbReference type="SUPFAM" id="SSF49303">
    <property type="entry name" value="beta-Galactosidase/glucuronidase domain"/>
    <property type="match status" value="1"/>
</dbReference>
<dbReference type="InterPro" id="IPR032311">
    <property type="entry name" value="DUF4982"/>
</dbReference>
<feature type="domain" description="Glycoside hydrolase family 2" evidence="9">
    <location>
        <begin position="668"/>
        <end position="761"/>
    </location>
</feature>
<dbReference type="Gene3D" id="2.60.40.10">
    <property type="entry name" value="Immunoglobulins"/>
    <property type="match status" value="3"/>
</dbReference>
<dbReference type="InterPro" id="IPR051913">
    <property type="entry name" value="GH2_Domain-Containing"/>
</dbReference>
<organism evidence="10 11">
    <name type="scientific">Reichenbachiella agariperforans</name>
    <dbReference type="NCBI Taxonomy" id="156994"/>
    <lineage>
        <taxon>Bacteria</taxon>
        <taxon>Pseudomonadati</taxon>
        <taxon>Bacteroidota</taxon>
        <taxon>Cytophagia</taxon>
        <taxon>Cytophagales</taxon>
        <taxon>Reichenbachiellaceae</taxon>
        <taxon>Reichenbachiella</taxon>
    </lineage>
</organism>